<dbReference type="EMBL" id="BRLB01000011">
    <property type="protein sequence ID" value="GKX30794.1"/>
    <property type="molecule type" value="Genomic_DNA"/>
</dbReference>
<keyword evidence="2" id="KW-1185">Reference proteome</keyword>
<dbReference type="PANTHER" id="PTHR42754:SF1">
    <property type="entry name" value="LIPOPROTEIN"/>
    <property type="match status" value="1"/>
</dbReference>
<organism evidence="1 2">
    <name type="scientific">Vallitalea longa</name>
    <dbReference type="NCBI Taxonomy" id="2936439"/>
    <lineage>
        <taxon>Bacteria</taxon>
        <taxon>Bacillati</taxon>
        <taxon>Bacillota</taxon>
        <taxon>Clostridia</taxon>
        <taxon>Lachnospirales</taxon>
        <taxon>Vallitaleaceae</taxon>
        <taxon>Vallitalea</taxon>
    </lineage>
</organism>
<name>A0A9W5YCZ4_9FIRM</name>
<comment type="caution">
    <text evidence="1">The sequence shown here is derived from an EMBL/GenBank/DDBJ whole genome shotgun (WGS) entry which is preliminary data.</text>
</comment>
<dbReference type="PANTHER" id="PTHR42754">
    <property type="entry name" value="ENDOGLUCANASE"/>
    <property type="match status" value="1"/>
</dbReference>
<sequence>MKLNKILVYVIMILVLITSCKKDIVAGEVQDTEKKIECEEVEETPKEIVIDIDDIYNSVDIDIGYVELENLNEDNVPEIDLEYYPKDGDFILKKVSDGYICVSLEEYEDENALEDYLSPMVYRFNENGKLSWKKHYDYKTHVGKIGQVLTFDDDSFIFHIDSYQDWNEGRLINDNCYLIKCNKDGEEEWTKEYSNSNRDMLANILLSDSEEILIIGEWKAKDGKEYDDIDKGLKEELNNDIVITKLDAEGNMIEQKSFGGSNDEHVDIVGYDKKLGIIIEAISFSNDGPFAVDIIDKWNNDFIACIDEKNLEIKWIYRLVGGKYTTNNRFSINNGMVYMIVTQNNRNRQHSQSLITIDDKGNASKLITQTYDQMVDKFNSLMILQNGDIVIGEGNQYISSLRIFDDTGKVKKVIHDINLVPDEIIPTDDGGFIVKSRRQIKTVPQPIYVSCIWYDTELVMMKYDSNYNIEWRKTYDRYKNNPYWDCVIPLNNGKQITEIKTDYRKSCID</sequence>
<dbReference type="PROSITE" id="PS51257">
    <property type="entry name" value="PROKAR_LIPOPROTEIN"/>
    <property type="match status" value="1"/>
</dbReference>
<proteinExistence type="predicted"/>
<protein>
    <submittedName>
        <fullName evidence="1">Uncharacterized protein</fullName>
    </submittedName>
</protein>
<dbReference type="Proteomes" id="UP001144256">
    <property type="component" value="Unassembled WGS sequence"/>
</dbReference>
<dbReference type="RefSeq" id="WP_281817278.1">
    <property type="nucleotide sequence ID" value="NZ_BRLB01000011.1"/>
</dbReference>
<dbReference type="InterPro" id="IPR011047">
    <property type="entry name" value="Quinoprotein_ADH-like_sf"/>
</dbReference>
<evidence type="ECO:0000313" key="2">
    <source>
        <dbReference type="Proteomes" id="UP001144256"/>
    </source>
</evidence>
<evidence type="ECO:0000313" key="1">
    <source>
        <dbReference type="EMBL" id="GKX30794.1"/>
    </source>
</evidence>
<accession>A0A9W5YCZ4</accession>
<reference evidence="1" key="1">
    <citation type="submission" date="2022-06" db="EMBL/GenBank/DDBJ databases">
        <title>Vallitalea longa sp. nov., an anaerobic bacterium isolated from marine sediment.</title>
        <authorList>
            <person name="Hirano S."/>
            <person name="Terahara T."/>
            <person name="Mori K."/>
            <person name="Hamada M."/>
            <person name="Matsumoto R."/>
            <person name="Kobayashi T."/>
        </authorList>
    </citation>
    <scope>NUCLEOTIDE SEQUENCE</scope>
    <source>
        <strain evidence="1">SH18-1</strain>
    </source>
</reference>
<dbReference type="AlphaFoldDB" id="A0A9W5YCZ4"/>
<dbReference type="SUPFAM" id="SSF50998">
    <property type="entry name" value="Quinoprotein alcohol dehydrogenase-like"/>
    <property type="match status" value="1"/>
</dbReference>
<gene>
    <name evidence="1" type="ORF">SH1V18_32740</name>
</gene>